<dbReference type="PANTHER" id="PTHR13510">
    <property type="entry name" value="FYVE-FINGER-CONTAINING RAB5 EFFECTOR PROTEIN RABENOSYN-5-RELATED"/>
    <property type="match status" value="1"/>
</dbReference>
<evidence type="ECO:0000313" key="3">
    <source>
        <dbReference type="Proteomes" id="UP000429523"/>
    </source>
</evidence>
<organism evidence="2 3">
    <name type="scientific">Phytophthora fragariae</name>
    <dbReference type="NCBI Taxonomy" id="53985"/>
    <lineage>
        <taxon>Eukaryota</taxon>
        <taxon>Sar</taxon>
        <taxon>Stramenopiles</taxon>
        <taxon>Oomycota</taxon>
        <taxon>Peronosporomycetes</taxon>
        <taxon>Peronosporales</taxon>
        <taxon>Peronosporaceae</taxon>
        <taxon>Phytophthora</taxon>
    </lineage>
</organism>
<accession>A0A6A3E1V4</accession>
<name>A0A6A3E1V4_9STRA</name>
<dbReference type="EMBL" id="QXGF01002413">
    <property type="protein sequence ID" value="KAE8924790.1"/>
    <property type="molecule type" value="Genomic_DNA"/>
</dbReference>
<dbReference type="Proteomes" id="UP000429523">
    <property type="component" value="Unassembled WGS sequence"/>
</dbReference>
<comment type="caution">
    <text evidence="2">The sequence shown here is derived from an EMBL/GenBank/DDBJ whole genome shotgun (WGS) entry which is preliminary data.</text>
</comment>
<proteinExistence type="predicted"/>
<gene>
    <name evidence="2" type="ORF">PF009_g24984</name>
</gene>
<protein>
    <submittedName>
        <fullName evidence="2">Uncharacterized protein</fullName>
    </submittedName>
</protein>
<evidence type="ECO:0000313" key="2">
    <source>
        <dbReference type="EMBL" id="KAE8924790.1"/>
    </source>
</evidence>
<dbReference type="InterPro" id="IPR052727">
    <property type="entry name" value="Rab4/Rab5_effector"/>
</dbReference>
<reference evidence="2 3" key="1">
    <citation type="submission" date="2018-08" db="EMBL/GenBank/DDBJ databases">
        <title>Genomic investigation of the strawberry pathogen Phytophthora fragariae indicates pathogenicity is determined by transcriptional variation in three key races.</title>
        <authorList>
            <person name="Adams T.M."/>
            <person name="Armitage A.D."/>
            <person name="Sobczyk M.K."/>
            <person name="Bates H.J."/>
            <person name="Dunwell J.M."/>
            <person name="Nellist C.F."/>
            <person name="Harrison R.J."/>
        </authorList>
    </citation>
    <scope>NUCLEOTIDE SEQUENCE [LARGE SCALE GENOMIC DNA]</scope>
    <source>
        <strain evidence="2 3">NOV-9</strain>
    </source>
</reference>
<feature type="region of interest" description="Disordered" evidence="1">
    <location>
        <begin position="133"/>
        <end position="153"/>
    </location>
</feature>
<dbReference type="AlphaFoldDB" id="A0A6A3E1V4"/>
<sequence>MKGRFVVNPFLTVPLAPTDQSQLHDLAISLVKTGLERYTAFIESDQRRVDSARWKLVKSRENARVFMEKSVPHLDTQDLPSLLCVGTTPGQLEDLMFGVVNPTLEVMRIKASFPLTAGIESMAKLQRRGVLSGKAARSPPVKGSTTVPLGRQASKPPEVGGLVVVVAGVQLQLQPRMDVRLVRFEMR</sequence>
<evidence type="ECO:0000256" key="1">
    <source>
        <dbReference type="SAM" id="MobiDB-lite"/>
    </source>
</evidence>
<dbReference type="PANTHER" id="PTHR13510:SF44">
    <property type="entry name" value="RABENOSYN-5"/>
    <property type="match status" value="1"/>
</dbReference>